<reference evidence="4 5" key="1">
    <citation type="journal article" date="2024" name="Science">
        <title>Giant polyketide synthase enzymes in the biosynthesis of giant marine polyether toxins.</title>
        <authorList>
            <person name="Fallon T.R."/>
            <person name="Shende V.V."/>
            <person name="Wierzbicki I.H."/>
            <person name="Pendleton A.L."/>
            <person name="Watervoot N.F."/>
            <person name="Auber R.P."/>
            <person name="Gonzalez D.J."/>
            <person name="Wisecaver J.H."/>
            <person name="Moore B.S."/>
        </authorList>
    </citation>
    <scope>NUCLEOTIDE SEQUENCE [LARGE SCALE GENOMIC DNA]</scope>
    <source>
        <strain evidence="4 5">12B1</strain>
    </source>
</reference>
<feature type="transmembrane region" description="Helical" evidence="2">
    <location>
        <begin position="587"/>
        <end position="606"/>
    </location>
</feature>
<name>A0AB34J496_PRYPA</name>
<keyword evidence="2" id="KW-0812">Transmembrane</keyword>
<dbReference type="Gene3D" id="2.60.40.150">
    <property type="entry name" value="C2 domain"/>
    <property type="match status" value="1"/>
</dbReference>
<comment type="caution">
    <text evidence="4">The sequence shown here is derived from an EMBL/GenBank/DDBJ whole genome shotgun (WGS) entry which is preliminary data.</text>
</comment>
<keyword evidence="5" id="KW-1185">Reference proteome</keyword>
<dbReference type="InterPro" id="IPR035892">
    <property type="entry name" value="C2_domain_sf"/>
</dbReference>
<dbReference type="Proteomes" id="UP001515480">
    <property type="component" value="Unassembled WGS sequence"/>
</dbReference>
<accession>A0AB34J496</accession>
<feature type="region of interest" description="Disordered" evidence="1">
    <location>
        <begin position="737"/>
        <end position="768"/>
    </location>
</feature>
<dbReference type="CDD" id="cd00030">
    <property type="entry name" value="C2"/>
    <property type="match status" value="1"/>
</dbReference>
<gene>
    <name evidence="4" type="ORF">AB1Y20_005430</name>
</gene>
<keyword evidence="2" id="KW-0472">Membrane</keyword>
<evidence type="ECO:0000313" key="4">
    <source>
        <dbReference type="EMBL" id="KAL1512162.1"/>
    </source>
</evidence>
<dbReference type="Pfam" id="PF00168">
    <property type="entry name" value="C2"/>
    <property type="match status" value="1"/>
</dbReference>
<dbReference type="InterPro" id="IPR000008">
    <property type="entry name" value="C2_dom"/>
</dbReference>
<feature type="region of interest" description="Disordered" evidence="1">
    <location>
        <begin position="317"/>
        <end position="400"/>
    </location>
</feature>
<keyword evidence="2" id="KW-1133">Transmembrane helix</keyword>
<evidence type="ECO:0000256" key="2">
    <source>
        <dbReference type="SAM" id="Phobius"/>
    </source>
</evidence>
<evidence type="ECO:0000313" key="5">
    <source>
        <dbReference type="Proteomes" id="UP001515480"/>
    </source>
</evidence>
<feature type="domain" description="C2" evidence="3">
    <location>
        <begin position="24"/>
        <end position="145"/>
    </location>
</feature>
<organism evidence="4 5">
    <name type="scientific">Prymnesium parvum</name>
    <name type="common">Toxic golden alga</name>
    <dbReference type="NCBI Taxonomy" id="97485"/>
    <lineage>
        <taxon>Eukaryota</taxon>
        <taxon>Haptista</taxon>
        <taxon>Haptophyta</taxon>
        <taxon>Prymnesiophyceae</taxon>
        <taxon>Prymnesiales</taxon>
        <taxon>Prymnesiaceae</taxon>
        <taxon>Prymnesium</taxon>
    </lineage>
</organism>
<evidence type="ECO:0000256" key="1">
    <source>
        <dbReference type="SAM" id="MobiDB-lite"/>
    </source>
</evidence>
<dbReference type="SUPFAM" id="SSF49562">
    <property type="entry name" value="C2 domain (Calcium/lipid-binding domain, CaLB)"/>
    <property type="match status" value="1"/>
</dbReference>
<feature type="compositionally biased region" description="Polar residues" evidence="1">
    <location>
        <begin position="742"/>
        <end position="755"/>
    </location>
</feature>
<protein>
    <recommendedName>
        <fullName evidence="3">C2 domain-containing protein</fullName>
    </recommendedName>
</protein>
<dbReference type="EMBL" id="JBGBPQ010000013">
    <property type="protein sequence ID" value="KAL1512162.1"/>
    <property type="molecule type" value="Genomic_DNA"/>
</dbReference>
<evidence type="ECO:0000259" key="3">
    <source>
        <dbReference type="PROSITE" id="PS50004"/>
    </source>
</evidence>
<feature type="compositionally biased region" description="Low complexity" evidence="1">
    <location>
        <begin position="346"/>
        <end position="372"/>
    </location>
</feature>
<feature type="transmembrane region" description="Helical" evidence="2">
    <location>
        <begin position="612"/>
        <end position="631"/>
    </location>
</feature>
<sequence length="768" mass="83083">MERLSAVATLAASKAAVAPRSLTPTRREAAALYPEPSSALGEVRVEVLEARGLIQADTFSQNDVYAVLVFEGHATATRTLEDMAHPRWQASDARAARFPIHSAYSPLFVALFDADFGVINADDPLGRVVLDLRTLHPNTVYDAWLPLRMKCLSDKPKYGEVRLRYSVQWFADQRRLLAYFTPPRPAEAVLRSRSDRARVHFAAFGVREDEHYDWKVLQGHLDELKALAEGLAHIPSALMDLLYWRSPPLSVGCFLLWQLWCSFLDFTLSLVPLALLALLVQSYLLSRRKPPLHRPPTALQLWRSLLLGRLGRVAGLTFRPETTPPPPPPPADPAEPPADEPPPPRASRASAAAAVSSPPATPPASRLARAASCGVPTARSAPTPRHAALSTSARRLETHDEDEASWLVAATEMDARARAALDAGAATAGALARVGGGEVTSAVAATRLAVTHVARLGRKKTRPPLRAKVEEALAKRKLDTSAPVSRAEEEAEEEASKSLSASKGKWKRAVAVTSIATTAASTAASAATAASATAAGAAMDAMSAASNLSLNDLNPLAHYLGPVQRHLGRALIYVRFAYSVYQWEDPVLTGWLFGALLLLAAVLVVVVDVMPWLLLLRLAGVLIFGPHMFFIGRVRRRKAYQEWALETRYQAASDSEARAIFDECYEAELAKIVKKEEKEAAAAAKKAAKRKPADVAREAERKELLRVAPFTESIPGVRTYEEKSPSLPLVDCSSATAMAPISSGTPPASNGQNGDVPSPPTRRALEML</sequence>
<dbReference type="AlphaFoldDB" id="A0AB34J496"/>
<feature type="transmembrane region" description="Helical" evidence="2">
    <location>
        <begin position="255"/>
        <end position="280"/>
    </location>
</feature>
<feature type="region of interest" description="Disordered" evidence="1">
    <location>
        <begin position="476"/>
        <end position="499"/>
    </location>
</feature>
<dbReference type="PROSITE" id="PS50004">
    <property type="entry name" value="C2"/>
    <property type="match status" value="1"/>
</dbReference>
<proteinExistence type="predicted"/>
<feature type="compositionally biased region" description="Pro residues" evidence="1">
    <location>
        <begin position="322"/>
        <end position="345"/>
    </location>
</feature>